<dbReference type="CDD" id="cd01420">
    <property type="entry name" value="MoaC_PE"/>
    <property type="match status" value="1"/>
</dbReference>
<dbReference type="PANTHER" id="PTHR22960:SF29">
    <property type="entry name" value="CYCLIC PYRANOPTERIN MONOPHOSPHATE SYNTHASE"/>
    <property type="match status" value="1"/>
</dbReference>
<evidence type="ECO:0000256" key="7">
    <source>
        <dbReference type="HAMAP-Rule" id="MF_01224"/>
    </source>
</evidence>
<accession>A0A1I2FEE2</accession>
<feature type="domain" description="Molybdopterin cofactor biosynthesis C (MoaC)" evidence="8">
    <location>
        <begin position="27"/>
        <end position="164"/>
    </location>
</feature>
<dbReference type="Gene3D" id="3.30.70.640">
    <property type="entry name" value="Molybdopterin cofactor biosynthesis C (MoaC) domain"/>
    <property type="match status" value="1"/>
</dbReference>
<dbReference type="SUPFAM" id="SSF55040">
    <property type="entry name" value="Molybdenum cofactor biosynthesis protein C, MoaC"/>
    <property type="match status" value="1"/>
</dbReference>
<dbReference type="Pfam" id="PF01967">
    <property type="entry name" value="MoaC"/>
    <property type="match status" value="1"/>
</dbReference>
<dbReference type="UniPathway" id="UPA00344"/>
<name>A0A1I2FEE2_9BURK</name>
<dbReference type="EC" id="4.6.1.17" evidence="3 7"/>
<comment type="function">
    <text evidence="6 7">Catalyzes the conversion of (8S)-3',8-cyclo-7,8-dihydroguanosine 5'-triphosphate to cyclic pyranopterin monophosphate (cPMP).</text>
</comment>
<reference evidence="10" key="1">
    <citation type="submission" date="2016-10" db="EMBL/GenBank/DDBJ databases">
        <authorList>
            <person name="Varghese N."/>
            <person name="Submissions S."/>
        </authorList>
    </citation>
    <scope>NUCLEOTIDE SEQUENCE [LARGE SCALE GENOMIC DNA]</scope>
    <source>
        <strain evidence="10">DSM 27981</strain>
    </source>
</reference>
<dbReference type="Proteomes" id="UP000199119">
    <property type="component" value="Unassembled WGS sequence"/>
</dbReference>
<evidence type="ECO:0000256" key="3">
    <source>
        <dbReference type="ARBA" id="ARBA00012575"/>
    </source>
</evidence>
<protein>
    <recommendedName>
        <fullName evidence="3 7">Cyclic pyranopterin monophosphate synthase</fullName>
        <ecNumber evidence="3 7">4.6.1.17</ecNumber>
    </recommendedName>
    <alternativeName>
        <fullName evidence="7">Molybdenum cofactor biosynthesis protein C</fullName>
    </alternativeName>
</protein>
<dbReference type="AlphaFoldDB" id="A0A1I2FEE2"/>
<dbReference type="HAMAP" id="MF_01224_B">
    <property type="entry name" value="MoaC_B"/>
    <property type="match status" value="1"/>
</dbReference>
<comment type="subunit">
    <text evidence="7">Homohexamer; trimer of dimers.</text>
</comment>
<dbReference type="PANTHER" id="PTHR22960">
    <property type="entry name" value="MOLYBDOPTERIN COFACTOR SYNTHESIS PROTEIN A"/>
    <property type="match status" value="1"/>
</dbReference>
<dbReference type="EMBL" id="FONX01000010">
    <property type="protein sequence ID" value="SFF03259.1"/>
    <property type="molecule type" value="Genomic_DNA"/>
</dbReference>
<sequence>MSDKHSAPPTPTSSPLTHFDAQGQAHMVDVGAKPATHRTAIASGRIEMQPTTLALIESGTAKKGDVLGIARIAGIMAAKKTSDLIPLCHPLALTRVAVEFAVLSEGGTPGIQCTATVETVGPTGVEMEALTAVQVALLTIYDMCKAVDRGMVMGKIRVDEKRGGQSDFRTSAKIR</sequence>
<evidence type="ECO:0000259" key="8">
    <source>
        <dbReference type="Pfam" id="PF01967"/>
    </source>
</evidence>
<dbReference type="STRING" id="1177982.SAMN04489711_11098"/>
<evidence type="ECO:0000256" key="4">
    <source>
        <dbReference type="ARBA" id="ARBA00023150"/>
    </source>
</evidence>
<proteinExistence type="inferred from homology"/>
<dbReference type="OrthoDB" id="9794429at2"/>
<feature type="binding site" evidence="7">
    <location>
        <begin position="127"/>
        <end position="128"/>
    </location>
    <ligand>
        <name>substrate</name>
    </ligand>
</feature>
<organism evidence="9 10">
    <name type="scientific">Paracidovorax wautersii</name>
    <dbReference type="NCBI Taxonomy" id="1177982"/>
    <lineage>
        <taxon>Bacteria</taxon>
        <taxon>Pseudomonadati</taxon>
        <taxon>Pseudomonadota</taxon>
        <taxon>Betaproteobacteria</taxon>
        <taxon>Burkholderiales</taxon>
        <taxon>Comamonadaceae</taxon>
        <taxon>Paracidovorax</taxon>
    </lineage>
</organism>
<dbReference type="GO" id="GO:0061799">
    <property type="term" value="F:cyclic pyranopterin monophosphate synthase activity"/>
    <property type="evidence" value="ECO:0007669"/>
    <property type="project" value="UniProtKB-UniRule"/>
</dbReference>
<dbReference type="InterPro" id="IPR036522">
    <property type="entry name" value="MoaC_sf"/>
</dbReference>
<dbReference type="NCBIfam" id="NF006870">
    <property type="entry name" value="PRK09364.1"/>
    <property type="match status" value="1"/>
</dbReference>
<keyword evidence="10" id="KW-1185">Reference proteome</keyword>
<keyword evidence="4 7" id="KW-0501">Molybdenum cofactor biosynthesis</keyword>
<dbReference type="InterPro" id="IPR050105">
    <property type="entry name" value="MoCo_biosynth_MoaA/MoaC"/>
</dbReference>
<feature type="active site" evidence="7">
    <location>
        <position position="142"/>
    </location>
</feature>
<keyword evidence="5 7" id="KW-0456">Lyase</keyword>
<evidence type="ECO:0000313" key="9">
    <source>
        <dbReference type="EMBL" id="SFF03259.1"/>
    </source>
</evidence>
<dbReference type="RefSeq" id="WP_092940271.1">
    <property type="nucleotide sequence ID" value="NZ_FONX01000010.1"/>
</dbReference>
<dbReference type="GO" id="GO:0006777">
    <property type="term" value="P:Mo-molybdopterin cofactor biosynthetic process"/>
    <property type="evidence" value="ECO:0007669"/>
    <property type="project" value="UniProtKB-UniRule"/>
</dbReference>
<dbReference type="NCBIfam" id="TIGR00581">
    <property type="entry name" value="moaC"/>
    <property type="match status" value="1"/>
</dbReference>
<evidence type="ECO:0000256" key="2">
    <source>
        <dbReference type="ARBA" id="ARBA00005046"/>
    </source>
</evidence>
<evidence type="ECO:0000256" key="1">
    <source>
        <dbReference type="ARBA" id="ARBA00001637"/>
    </source>
</evidence>
<dbReference type="InterPro" id="IPR023045">
    <property type="entry name" value="MoaC"/>
</dbReference>
<dbReference type="InterPro" id="IPR047594">
    <property type="entry name" value="MoaC_bact/euk"/>
</dbReference>
<feature type="binding site" evidence="7">
    <location>
        <begin position="87"/>
        <end position="89"/>
    </location>
    <ligand>
        <name>substrate</name>
    </ligand>
</feature>
<comment type="catalytic activity">
    <reaction evidence="1 7">
        <text>(8S)-3',8-cyclo-7,8-dihydroguanosine 5'-triphosphate = cyclic pyranopterin phosphate + diphosphate</text>
        <dbReference type="Rhea" id="RHEA:49580"/>
        <dbReference type="ChEBI" id="CHEBI:33019"/>
        <dbReference type="ChEBI" id="CHEBI:59648"/>
        <dbReference type="ChEBI" id="CHEBI:131766"/>
        <dbReference type="EC" id="4.6.1.17"/>
    </reaction>
</comment>
<comment type="pathway">
    <text evidence="2 7">Cofactor biosynthesis; molybdopterin biosynthesis.</text>
</comment>
<gene>
    <name evidence="7" type="primary">moaC</name>
    <name evidence="9" type="ORF">SAMN04489711_11098</name>
</gene>
<evidence type="ECO:0000256" key="6">
    <source>
        <dbReference type="ARBA" id="ARBA00055087"/>
    </source>
</evidence>
<comment type="similarity">
    <text evidence="7">Belongs to the MoaC family.</text>
</comment>
<evidence type="ECO:0000313" key="10">
    <source>
        <dbReference type="Proteomes" id="UP000199119"/>
    </source>
</evidence>
<evidence type="ECO:0000256" key="5">
    <source>
        <dbReference type="ARBA" id="ARBA00023239"/>
    </source>
</evidence>
<dbReference type="InterPro" id="IPR002820">
    <property type="entry name" value="Mopterin_CF_biosynth-C_dom"/>
</dbReference>